<dbReference type="SUPFAM" id="SSF46785">
    <property type="entry name" value="Winged helix' DNA-binding domain"/>
    <property type="match status" value="1"/>
</dbReference>
<dbReference type="InterPro" id="IPR007421">
    <property type="entry name" value="Schlafen_AlbA_2_dom"/>
</dbReference>
<name>A0A2S7IM54_9BACT</name>
<dbReference type="InterPro" id="IPR038461">
    <property type="entry name" value="Schlafen_AlbA_2_dom_sf"/>
</dbReference>
<accession>A0A2S7IM54</accession>
<dbReference type="RefSeq" id="WP_094809184.1">
    <property type="nucleotide sequence ID" value="NZ_PTRA01000001.1"/>
</dbReference>
<dbReference type="PANTHER" id="PTHR30595:SF6">
    <property type="entry name" value="SCHLAFEN ALBA-2 DOMAIN-CONTAINING PROTEIN"/>
    <property type="match status" value="1"/>
</dbReference>
<feature type="domain" description="Schlafen AlbA-2" evidence="1">
    <location>
        <begin position="14"/>
        <end position="129"/>
    </location>
</feature>
<dbReference type="Gene3D" id="3.30.950.30">
    <property type="entry name" value="Schlafen, AAA domain"/>
    <property type="match status" value="1"/>
</dbReference>
<dbReference type="Pfam" id="PF04326">
    <property type="entry name" value="SLFN_AlbA_2"/>
    <property type="match status" value="1"/>
</dbReference>
<evidence type="ECO:0000313" key="3">
    <source>
        <dbReference type="Proteomes" id="UP000239590"/>
    </source>
</evidence>
<keyword evidence="3" id="KW-1185">Reference proteome</keyword>
<reference evidence="3" key="1">
    <citation type="submission" date="2018-02" db="EMBL/GenBank/DDBJ databases">
        <title>Genome sequencing of Solimonas sp. HR-BB.</title>
        <authorList>
            <person name="Lee Y."/>
            <person name="Jeon C.O."/>
        </authorList>
    </citation>
    <scope>NUCLEOTIDE SEQUENCE [LARGE SCALE GENOMIC DNA]</scope>
    <source>
        <strain evidence="3">HR-U</strain>
    </source>
</reference>
<proteinExistence type="predicted"/>
<protein>
    <submittedName>
        <fullName evidence="2">ATP-binding protein</fullName>
    </submittedName>
</protein>
<keyword evidence="2" id="KW-0067">ATP-binding</keyword>
<dbReference type="AlphaFoldDB" id="A0A2S7IM54"/>
<comment type="caution">
    <text evidence="2">The sequence shown here is derived from an EMBL/GenBank/DDBJ whole genome shotgun (WGS) entry which is preliminary data.</text>
</comment>
<dbReference type="PANTHER" id="PTHR30595">
    <property type="entry name" value="GLPR-RELATED TRANSCRIPTIONAL REPRESSOR"/>
    <property type="match status" value="1"/>
</dbReference>
<dbReference type="EMBL" id="PTRA01000001">
    <property type="protein sequence ID" value="PQA58814.1"/>
    <property type="molecule type" value="Genomic_DNA"/>
</dbReference>
<keyword evidence="2" id="KW-0547">Nucleotide-binding</keyword>
<dbReference type="InterPro" id="IPR036390">
    <property type="entry name" value="WH_DNA-bd_sf"/>
</dbReference>
<gene>
    <name evidence="2" type="ORF">C5O19_03900</name>
</gene>
<organism evidence="2 3">
    <name type="scientific">Siphonobacter curvatus</name>
    <dbReference type="NCBI Taxonomy" id="2094562"/>
    <lineage>
        <taxon>Bacteria</taxon>
        <taxon>Pseudomonadati</taxon>
        <taxon>Bacteroidota</taxon>
        <taxon>Cytophagia</taxon>
        <taxon>Cytophagales</taxon>
        <taxon>Cytophagaceae</taxon>
        <taxon>Siphonobacter</taxon>
    </lineage>
</organism>
<evidence type="ECO:0000313" key="2">
    <source>
        <dbReference type="EMBL" id="PQA58814.1"/>
    </source>
</evidence>
<evidence type="ECO:0000259" key="1">
    <source>
        <dbReference type="Pfam" id="PF04326"/>
    </source>
</evidence>
<dbReference type="Proteomes" id="UP000239590">
    <property type="component" value="Unassembled WGS sequence"/>
</dbReference>
<dbReference type="GO" id="GO:0005524">
    <property type="term" value="F:ATP binding"/>
    <property type="evidence" value="ECO:0007669"/>
    <property type="project" value="UniProtKB-KW"/>
</dbReference>
<sequence>MAFPTLNDLLSQTESSTLEFKRTIEAPGRIAKTLAAFANTAGGWLVIGIDDDRTVKGVDSEKDVVQKLEAASDLFVQPGVLVRYQMVQHDERLVLIARVDESEDKPHQAKDPQGQWQVYVRARDKSVPASKQMEKWLQETHDISPELLQQHNVKRLLAHLKKNEQIAAKQFAQLVNISEYRADKLLQQLTREGLLLVLDKQHPKTYTIRK</sequence>
<dbReference type="OrthoDB" id="9810282at2"/>